<keyword evidence="1 4" id="KW-0378">Hydrolase</keyword>
<protein>
    <submittedName>
        <fullName evidence="4">Alpha/beta hydrolase</fullName>
    </submittedName>
</protein>
<dbReference type="Gene3D" id="3.40.50.1820">
    <property type="entry name" value="alpha/beta hydrolase"/>
    <property type="match status" value="1"/>
</dbReference>
<dbReference type="InterPro" id="IPR013094">
    <property type="entry name" value="AB_hydrolase_3"/>
</dbReference>
<dbReference type="InterPro" id="IPR029058">
    <property type="entry name" value="AB_hydrolase_fold"/>
</dbReference>
<sequence>MKQTLLLALLAAAFSTAAAQDLKTLDRVDPAYREAAKGWVVDFGDPAVRKQFDERNARRAAESSQPAESWRVPAAKGEPAVPLYVYKPRNAGGGKLPVIYFIHGGGYILGNAKMGGDALQAMADRQQAAVVSVEYRLATQAPFPADLHDAYRGLEYVYKNAARHGLDSERVVLMGESAGGGLTARLALYTRDQGKLTPEGQVLIYPMLDYRTGTSESPYRNENAGEFVWTPSANRTGWTALRSGQTIRPDQMPYFSPALAENLKGLPTVFMMVGDLDLFVNEDVDYANRLIQAGVPTELHVLPGLYHAFEAANPDGAQTKNYLQWRTDAVKRMFANPVH</sequence>
<dbReference type="PANTHER" id="PTHR48081">
    <property type="entry name" value="AB HYDROLASE SUPERFAMILY PROTEIN C4A8.06C"/>
    <property type="match status" value="1"/>
</dbReference>
<dbReference type="Pfam" id="PF07859">
    <property type="entry name" value="Abhydrolase_3"/>
    <property type="match status" value="1"/>
</dbReference>
<evidence type="ECO:0000256" key="1">
    <source>
        <dbReference type="ARBA" id="ARBA00022801"/>
    </source>
</evidence>
<keyword evidence="5" id="KW-1185">Reference proteome</keyword>
<dbReference type="GO" id="GO:0016787">
    <property type="term" value="F:hydrolase activity"/>
    <property type="evidence" value="ECO:0007669"/>
    <property type="project" value="UniProtKB-KW"/>
</dbReference>
<dbReference type="RefSeq" id="WP_197903338.1">
    <property type="nucleotide sequence ID" value="NZ_JACSGR010000005.1"/>
</dbReference>
<feature type="signal peptide" evidence="2">
    <location>
        <begin position="1"/>
        <end position="19"/>
    </location>
</feature>
<evidence type="ECO:0000256" key="2">
    <source>
        <dbReference type="SAM" id="SignalP"/>
    </source>
</evidence>
<dbReference type="EMBL" id="JACSGR010000005">
    <property type="protein sequence ID" value="MBH5329507.1"/>
    <property type="molecule type" value="Genomic_DNA"/>
</dbReference>
<dbReference type="SUPFAM" id="SSF53474">
    <property type="entry name" value="alpha/beta-Hydrolases"/>
    <property type="match status" value="1"/>
</dbReference>
<proteinExistence type="predicted"/>
<organism evidence="4 5">
    <name type="scientific">Eikenella glucosivorans</name>
    <dbReference type="NCBI Taxonomy" id="2766967"/>
    <lineage>
        <taxon>Bacteria</taxon>
        <taxon>Pseudomonadati</taxon>
        <taxon>Pseudomonadota</taxon>
        <taxon>Betaproteobacteria</taxon>
        <taxon>Neisseriales</taxon>
        <taxon>Neisseriaceae</taxon>
        <taxon>Eikenella</taxon>
    </lineage>
</organism>
<feature type="chain" id="PRO_5045211089" evidence="2">
    <location>
        <begin position="20"/>
        <end position="339"/>
    </location>
</feature>
<comment type="caution">
    <text evidence="4">The sequence shown here is derived from an EMBL/GenBank/DDBJ whole genome shotgun (WGS) entry which is preliminary data.</text>
</comment>
<evidence type="ECO:0000259" key="3">
    <source>
        <dbReference type="Pfam" id="PF07859"/>
    </source>
</evidence>
<keyword evidence="2" id="KW-0732">Signal</keyword>
<name>A0ABS0NB39_9NEIS</name>
<dbReference type="InterPro" id="IPR050300">
    <property type="entry name" value="GDXG_lipolytic_enzyme"/>
</dbReference>
<accession>A0ABS0NB39</accession>
<feature type="domain" description="Alpha/beta hydrolase fold-3" evidence="3">
    <location>
        <begin position="100"/>
        <end position="310"/>
    </location>
</feature>
<dbReference type="PANTHER" id="PTHR48081:SF8">
    <property type="entry name" value="ALPHA_BETA HYDROLASE FOLD-3 DOMAIN-CONTAINING PROTEIN-RELATED"/>
    <property type="match status" value="1"/>
</dbReference>
<dbReference type="Proteomes" id="UP000768471">
    <property type="component" value="Unassembled WGS sequence"/>
</dbReference>
<evidence type="ECO:0000313" key="5">
    <source>
        <dbReference type="Proteomes" id="UP000768471"/>
    </source>
</evidence>
<gene>
    <name evidence="4" type="ORF">H9Q10_07485</name>
</gene>
<evidence type="ECO:0000313" key="4">
    <source>
        <dbReference type="EMBL" id="MBH5329507.1"/>
    </source>
</evidence>
<reference evidence="4 5" key="1">
    <citation type="submission" date="2020-09" db="EMBL/GenBank/DDBJ databases">
        <title>Eikenella S3660 sp. nov., isolated from a throat swab.</title>
        <authorList>
            <person name="Buhl M."/>
        </authorList>
    </citation>
    <scope>NUCLEOTIDE SEQUENCE [LARGE SCALE GENOMIC DNA]</scope>
    <source>
        <strain evidence="4 5">S3360</strain>
    </source>
</reference>